<dbReference type="EMBL" id="CP011125">
    <property type="protein sequence ID" value="AKF07787.1"/>
    <property type="molecule type" value="Genomic_DNA"/>
</dbReference>
<organism evidence="1 2">
    <name type="scientific">Sandaracinus amylolyticus</name>
    <dbReference type="NCBI Taxonomy" id="927083"/>
    <lineage>
        <taxon>Bacteria</taxon>
        <taxon>Pseudomonadati</taxon>
        <taxon>Myxococcota</taxon>
        <taxon>Polyangia</taxon>
        <taxon>Polyangiales</taxon>
        <taxon>Sandaracinaceae</taxon>
        <taxon>Sandaracinus</taxon>
    </lineage>
</organism>
<evidence type="ECO:0008006" key="3">
    <source>
        <dbReference type="Google" id="ProtNLM"/>
    </source>
</evidence>
<accession>A0A0F6W575</accession>
<dbReference type="InterPro" id="IPR011473">
    <property type="entry name" value="DUF1579"/>
</dbReference>
<sequence>METAPFDATPHHQRLARLVGRWRGVARTFFEPSSAPEVAPWDATIELLLGGRFLRMRYVSRVMGKPIAGELTIAREIGERRWLMSWIDSFHTSPAILASEGARDDEAIRASGTYFAGEGHPRWGWRTEVHDERAPASLRIVMTNISPEGEESAAIEIELEPG</sequence>
<evidence type="ECO:0000313" key="1">
    <source>
        <dbReference type="EMBL" id="AKF07787.1"/>
    </source>
</evidence>
<dbReference type="KEGG" id="samy:DB32_004936"/>
<protein>
    <recommendedName>
        <fullName evidence="3">DUF1579 domain-containing protein</fullName>
    </recommendedName>
</protein>
<proteinExistence type="predicted"/>
<dbReference type="STRING" id="927083.DB32_004936"/>
<keyword evidence="2" id="KW-1185">Reference proteome</keyword>
<evidence type="ECO:0000313" key="2">
    <source>
        <dbReference type="Proteomes" id="UP000034883"/>
    </source>
</evidence>
<dbReference type="RefSeq" id="WP_053235005.1">
    <property type="nucleotide sequence ID" value="NZ_CP011125.1"/>
</dbReference>
<dbReference type="Proteomes" id="UP000034883">
    <property type="component" value="Chromosome"/>
</dbReference>
<dbReference type="AlphaFoldDB" id="A0A0F6W575"/>
<gene>
    <name evidence="1" type="ORF">DB32_004936</name>
</gene>
<name>A0A0F6W575_9BACT</name>
<dbReference type="Pfam" id="PF07617">
    <property type="entry name" value="DUF1579"/>
    <property type="match status" value="1"/>
</dbReference>
<reference evidence="1 2" key="1">
    <citation type="submission" date="2015-03" db="EMBL/GenBank/DDBJ databases">
        <title>Genome assembly of Sandaracinus amylolyticus DSM 53668.</title>
        <authorList>
            <person name="Sharma G."/>
            <person name="Subramanian S."/>
        </authorList>
    </citation>
    <scope>NUCLEOTIDE SEQUENCE [LARGE SCALE GENOMIC DNA]</scope>
    <source>
        <strain evidence="1 2">DSM 53668</strain>
    </source>
</reference>